<evidence type="ECO:0000313" key="5">
    <source>
        <dbReference type="Proteomes" id="UP000509448"/>
    </source>
</evidence>
<dbReference type="SUPFAM" id="SSF54631">
    <property type="entry name" value="CBS-domain pair"/>
    <property type="match status" value="1"/>
</dbReference>
<dbReference type="InterPro" id="IPR000644">
    <property type="entry name" value="CBS_dom"/>
</dbReference>
<evidence type="ECO:0000256" key="2">
    <source>
        <dbReference type="PROSITE-ProRule" id="PRU00703"/>
    </source>
</evidence>
<reference evidence="4 5" key="1">
    <citation type="journal article" date="2019" name="ISME J.">
        <title>Isolation and characterization of a thermophilic sulfur- and iron-reducing thaumarchaeote from a terrestrial acidic hot spring.</title>
        <authorList>
            <person name="Kato S."/>
            <person name="Itoh T."/>
            <person name="Yuki M."/>
            <person name="Nagamori M."/>
            <person name="Ohnishi M."/>
            <person name="Uematsu K."/>
            <person name="Suzuki K."/>
            <person name="Takashina T."/>
            <person name="Ohkuma M."/>
        </authorList>
    </citation>
    <scope>NUCLEOTIDE SEQUENCE [LARGE SCALE GENOMIC DNA]</scope>
    <source>
        <strain evidence="4 5">NAS-02</strain>
    </source>
</reference>
<dbReference type="Pfam" id="PF00571">
    <property type="entry name" value="CBS"/>
    <property type="match status" value="2"/>
</dbReference>
<dbReference type="InterPro" id="IPR051257">
    <property type="entry name" value="Diverse_CBS-Domain"/>
</dbReference>
<dbReference type="KEGG" id="ccai:NAS2_0562"/>
<feature type="domain" description="CBS" evidence="3">
    <location>
        <begin position="79"/>
        <end position="135"/>
    </location>
</feature>
<dbReference type="CDD" id="cd02205">
    <property type="entry name" value="CBS_pair_SF"/>
    <property type="match status" value="1"/>
</dbReference>
<evidence type="ECO:0000256" key="1">
    <source>
        <dbReference type="ARBA" id="ARBA00023122"/>
    </source>
</evidence>
<dbReference type="AlphaFoldDB" id="A0A4P2VCT6"/>
<organism evidence="4 5">
    <name type="scientific">Conexivisphaera calida</name>
    <dbReference type="NCBI Taxonomy" id="1874277"/>
    <lineage>
        <taxon>Archaea</taxon>
        <taxon>Nitrososphaerota</taxon>
        <taxon>Conexivisphaeria</taxon>
        <taxon>Conexivisphaerales</taxon>
        <taxon>Conexivisphaeraceae</taxon>
        <taxon>Conexivisphaera</taxon>
    </lineage>
</organism>
<dbReference type="Gene3D" id="3.10.580.10">
    <property type="entry name" value="CBS-domain"/>
    <property type="match status" value="1"/>
</dbReference>
<name>A0A4P2VCT6_9ARCH</name>
<dbReference type="PANTHER" id="PTHR43080">
    <property type="entry name" value="CBS DOMAIN-CONTAINING PROTEIN CBSX3, MITOCHONDRIAL"/>
    <property type="match status" value="1"/>
</dbReference>
<keyword evidence="5" id="KW-1185">Reference proteome</keyword>
<evidence type="ECO:0000313" key="4">
    <source>
        <dbReference type="EMBL" id="BBE41951.1"/>
    </source>
</evidence>
<dbReference type="PANTHER" id="PTHR43080:SF2">
    <property type="entry name" value="CBS DOMAIN-CONTAINING PROTEIN"/>
    <property type="match status" value="1"/>
</dbReference>
<evidence type="ECO:0000259" key="3">
    <source>
        <dbReference type="PROSITE" id="PS51371"/>
    </source>
</evidence>
<keyword evidence="1 2" id="KW-0129">CBS domain</keyword>
<proteinExistence type="predicted"/>
<dbReference type="InterPro" id="IPR046342">
    <property type="entry name" value="CBS_dom_sf"/>
</dbReference>
<dbReference type="PROSITE" id="PS51371">
    <property type="entry name" value="CBS"/>
    <property type="match status" value="2"/>
</dbReference>
<dbReference type="EMBL" id="AP018732">
    <property type="protein sequence ID" value="BBE41951.1"/>
    <property type="molecule type" value="Genomic_DNA"/>
</dbReference>
<sequence length="141" mass="15397">MSMAITLRAKDVMDKRVVLVDRSEPVSSALRRMLDSGIWSVVVTDDGRPTAVLTERDFVRMCLIRGCDGALSVPAGDVATSPLVTCGPDDPVGYVWKLMVERSVRRVYVVDEGAIVGRVTQTGLFQKLLETFIALSQLVSP</sequence>
<gene>
    <name evidence="4" type="ORF">NAS2_0562</name>
</gene>
<protein>
    <submittedName>
        <fullName evidence="4">MaoC family protein</fullName>
    </submittedName>
</protein>
<accession>A0A4P2VCT6</accession>
<feature type="domain" description="CBS" evidence="3">
    <location>
        <begin position="13"/>
        <end position="71"/>
    </location>
</feature>
<dbReference type="SMART" id="SM00116">
    <property type="entry name" value="CBS"/>
    <property type="match status" value="2"/>
</dbReference>
<dbReference type="Proteomes" id="UP000509448">
    <property type="component" value="Chromosome"/>
</dbReference>